<organism evidence="1 2">
    <name type="scientific">Pigeonpox virus</name>
    <dbReference type="NCBI Taxonomy" id="10264"/>
    <lineage>
        <taxon>Viruses</taxon>
        <taxon>Varidnaviria</taxon>
        <taxon>Bamfordvirae</taxon>
        <taxon>Nucleocytoviricota</taxon>
        <taxon>Pokkesviricetes</taxon>
        <taxon>Chitovirales</taxon>
        <taxon>Poxviridae</taxon>
        <taxon>Chordopoxvirinae</taxon>
        <taxon>Avipoxvirus</taxon>
        <taxon>Avipoxvirus pigeonpox</taxon>
    </lineage>
</organism>
<dbReference type="GeneID" id="19737831"/>
<gene>
    <name evidence="1" type="ORF">fep_106</name>
</gene>
<name>A0A068EE81_9POXV</name>
<protein>
    <submittedName>
        <fullName evidence="1">Uncharacterized protein</fullName>
    </submittedName>
</protein>
<dbReference type="EMBL" id="KJ801920">
    <property type="protein sequence ID" value="AID46614.1"/>
    <property type="molecule type" value="Genomic_DNA"/>
</dbReference>
<evidence type="ECO:0000313" key="1">
    <source>
        <dbReference type="EMBL" id="AID46614.1"/>
    </source>
</evidence>
<evidence type="ECO:0000313" key="2">
    <source>
        <dbReference type="Proteomes" id="UP000101521"/>
    </source>
</evidence>
<proteinExistence type="predicted"/>
<keyword evidence="2" id="KW-1185">Reference proteome</keyword>
<dbReference type="Proteomes" id="UP000101521">
    <property type="component" value="Segment"/>
</dbReference>
<accession>A0A068EE81</accession>
<sequence length="210" mass="25029">MFKNYKYTLLSEDTKNMKLLIPGLEDDRETRIIEKPRYRNISMKMFKDQLKDIVKKTYNQTYLQLLQLLDKSNIRCNELELLYRIININPKTSHRFYINRYDSLLGSFNKLHEFISNIMIKLFKTGDSIYMSFISDNITLEISVDNDTEGKLMNIHYIIKFGDIIILQLGKTCIKFSGNFVLMKDMIFLVTYSNKIVYNEDEFLLEIYNT</sequence>
<dbReference type="KEGG" id="vg:19737831"/>
<reference evidence="1 2" key="1">
    <citation type="journal article" date="2014" name="BMC Genomics">
        <title>The complete genome sequences of poxviruses isolated from a penguin and a pigeon in South Africa and comparison to other sequenced avipoxviruses.</title>
        <authorList>
            <person name="Offerman K."/>
            <person name="Carulei O."/>
            <person name="van der Walt A.P."/>
            <person name="Douglass N."/>
            <person name="Williamson A.L."/>
        </authorList>
    </citation>
    <scope>NUCLEOTIDE SEQUENCE [LARGE SCALE GENOMIC DNA]</scope>
    <source>
        <strain evidence="1">FeP2</strain>
    </source>
</reference>
<dbReference type="RefSeq" id="YP_009046338.1">
    <property type="nucleotide sequence ID" value="NC_024447.1"/>
</dbReference>